<dbReference type="InterPro" id="IPR004101">
    <property type="entry name" value="Mur_ligase_C"/>
</dbReference>
<proteinExistence type="predicted"/>
<dbReference type="PANTHER" id="PTHR23135:SF4">
    <property type="entry name" value="UDP-N-ACETYLMURAMOYL-L-ALANYL-D-GLUTAMATE--2,6-DIAMINOPIMELATE LIGASE MURE HOMOLOG, CHLOROPLASTIC"/>
    <property type="match status" value="1"/>
</dbReference>
<accession>A0A645F113</accession>
<evidence type="ECO:0000259" key="1">
    <source>
        <dbReference type="Pfam" id="PF02875"/>
    </source>
</evidence>
<feature type="domain" description="Mur ligase C-terminal" evidence="1">
    <location>
        <begin position="5"/>
        <end position="66"/>
    </location>
</feature>
<protein>
    <submittedName>
        <fullName evidence="2">UDP-N-acetylmuramoyl-L-alanyl-D-glutamate--2, 6-diaminopimelate ligase</fullName>
        <ecNumber evidence="2">6.3.2.-</ecNumber>
    </submittedName>
</protein>
<gene>
    <name evidence="2" type="primary">murE_47</name>
    <name evidence="2" type="ORF">SDC9_154385</name>
</gene>
<reference evidence="2" key="1">
    <citation type="submission" date="2019-08" db="EMBL/GenBank/DDBJ databases">
        <authorList>
            <person name="Kucharzyk K."/>
            <person name="Murdoch R.W."/>
            <person name="Higgins S."/>
            <person name="Loffler F."/>
        </authorList>
    </citation>
    <scope>NUCLEOTIDE SEQUENCE</scope>
</reference>
<sequence>MISHEYCDMIILTEEDPRNENVLDICKAIASEIDDRYVIIENRYDAIRQAVEMANANDTILILGKGDEDYLAREFGDDPWMGDDKAARDILKKYYIKESNDESDE</sequence>
<organism evidence="2">
    <name type="scientific">bioreactor metagenome</name>
    <dbReference type="NCBI Taxonomy" id="1076179"/>
    <lineage>
        <taxon>unclassified sequences</taxon>
        <taxon>metagenomes</taxon>
        <taxon>ecological metagenomes</taxon>
    </lineage>
</organism>
<dbReference type="SUPFAM" id="SSF53244">
    <property type="entry name" value="MurD-like peptide ligases, peptide-binding domain"/>
    <property type="match status" value="1"/>
</dbReference>
<name>A0A645F113_9ZZZZ</name>
<dbReference type="EC" id="6.3.2.-" evidence="2"/>
<dbReference type="GO" id="GO:0016881">
    <property type="term" value="F:acid-amino acid ligase activity"/>
    <property type="evidence" value="ECO:0007669"/>
    <property type="project" value="InterPro"/>
</dbReference>
<dbReference type="InterPro" id="IPR036615">
    <property type="entry name" value="Mur_ligase_C_dom_sf"/>
</dbReference>
<keyword evidence="2" id="KW-0436">Ligase</keyword>
<dbReference type="EMBL" id="VSSQ01053079">
    <property type="protein sequence ID" value="MPN07119.1"/>
    <property type="molecule type" value="Genomic_DNA"/>
</dbReference>
<dbReference type="Gene3D" id="3.90.190.20">
    <property type="entry name" value="Mur ligase, C-terminal domain"/>
    <property type="match status" value="1"/>
</dbReference>
<evidence type="ECO:0000313" key="2">
    <source>
        <dbReference type="EMBL" id="MPN07119.1"/>
    </source>
</evidence>
<dbReference type="AlphaFoldDB" id="A0A645F113"/>
<dbReference type="Pfam" id="PF02875">
    <property type="entry name" value="Mur_ligase_C"/>
    <property type="match status" value="1"/>
</dbReference>
<dbReference type="PANTHER" id="PTHR23135">
    <property type="entry name" value="MUR LIGASE FAMILY MEMBER"/>
    <property type="match status" value="1"/>
</dbReference>
<comment type="caution">
    <text evidence="2">The sequence shown here is derived from an EMBL/GenBank/DDBJ whole genome shotgun (WGS) entry which is preliminary data.</text>
</comment>